<organism evidence="2 3">
    <name type="scientific">Companilactobacillus nodensis DSM 19682 = JCM 14932 = NBRC 107160</name>
    <dbReference type="NCBI Taxonomy" id="1423775"/>
    <lineage>
        <taxon>Bacteria</taxon>
        <taxon>Bacillati</taxon>
        <taxon>Bacillota</taxon>
        <taxon>Bacilli</taxon>
        <taxon>Lactobacillales</taxon>
        <taxon>Lactobacillaceae</taxon>
        <taxon>Companilactobacillus</taxon>
    </lineage>
</organism>
<feature type="domain" description="HTH cro/C1-type" evidence="1">
    <location>
        <begin position="6"/>
        <end position="61"/>
    </location>
</feature>
<dbReference type="SMART" id="SM00530">
    <property type="entry name" value="HTH_XRE"/>
    <property type="match status" value="1"/>
</dbReference>
<dbReference type="Proteomes" id="UP000051248">
    <property type="component" value="Unassembled WGS sequence"/>
</dbReference>
<sequence>MYKNNLKKILKSKNINQSELSRIANVPRTNIVSIINGQIKNPTIGLMIKIADALNISLDEFRGDNTNDK</sequence>
<proteinExistence type="predicted"/>
<dbReference type="InterPro" id="IPR010982">
    <property type="entry name" value="Lambda_DNA-bd_dom_sf"/>
</dbReference>
<dbReference type="InterPro" id="IPR001387">
    <property type="entry name" value="Cro/C1-type_HTH"/>
</dbReference>
<accession>A0A0R1KH59</accession>
<name>A0A0R1KH59_9LACO</name>
<dbReference type="Gene3D" id="1.10.260.40">
    <property type="entry name" value="lambda repressor-like DNA-binding domains"/>
    <property type="match status" value="1"/>
</dbReference>
<dbReference type="SUPFAM" id="SSF47413">
    <property type="entry name" value="lambda repressor-like DNA-binding domains"/>
    <property type="match status" value="1"/>
</dbReference>
<dbReference type="GO" id="GO:0003677">
    <property type="term" value="F:DNA binding"/>
    <property type="evidence" value="ECO:0007669"/>
    <property type="project" value="InterPro"/>
</dbReference>
<gene>
    <name evidence="2" type="ORF">FD03_GL002583</name>
</gene>
<dbReference type="Pfam" id="PF01381">
    <property type="entry name" value="HTH_3"/>
    <property type="match status" value="1"/>
</dbReference>
<dbReference type="STRING" id="1423775.FD03_GL002583"/>
<keyword evidence="3" id="KW-1185">Reference proteome</keyword>
<evidence type="ECO:0000313" key="3">
    <source>
        <dbReference type="Proteomes" id="UP000051248"/>
    </source>
</evidence>
<protein>
    <recommendedName>
        <fullName evidence="1">HTH cro/C1-type domain-containing protein</fullName>
    </recommendedName>
</protein>
<evidence type="ECO:0000313" key="2">
    <source>
        <dbReference type="EMBL" id="KRK80260.1"/>
    </source>
</evidence>
<dbReference type="EMBL" id="AZDZ01000005">
    <property type="protein sequence ID" value="KRK80260.1"/>
    <property type="molecule type" value="Genomic_DNA"/>
</dbReference>
<evidence type="ECO:0000259" key="1">
    <source>
        <dbReference type="PROSITE" id="PS50943"/>
    </source>
</evidence>
<dbReference type="AlphaFoldDB" id="A0A0R1KH59"/>
<dbReference type="eggNOG" id="ENOG5032JWP">
    <property type="taxonomic scope" value="Bacteria"/>
</dbReference>
<dbReference type="RefSeq" id="WP_025025280.1">
    <property type="nucleotide sequence ID" value="NZ_AZDZ01000005.1"/>
</dbReference>
<dbReference type="OrthoDB" id="2736659at2"/>
<comment type="caution">
    <text evidence="2">The sequence shown here is derived from an EMBL/GenBank/DDBJ whole genome shotgun (WGS) entry which is preliminary data.</text>
</comment>
<dbReference type="PATRIC" id="fig|1423775.4.peg.2628"/>
<dbReference type="PROSITE" id="PS50943">
    <property type="entry name" value="HTH_CROC1"/>
    <property type="match status" value="1"/>
</dbReference>
<reference evidence="2 3" key="1">
    <citation type="journal article" date="2015" name="Genome Announc.">
        <title>Expanding the biotechnology potential of lactobacilli through comparative genomics of 213 strains and associated genera.</title>
        <authorList>
            <person name="Sun Z."/>
            <person name="Harris H.M."/>
            <person name="McCann A."/>
            <person name="Guo C."/>
            <person name="Argimon S."/>
            <person name="Zhang W."/>
            <person name="Yang X."/>
            <person name="Jeffery I.B."/>
            <person name="Cooney J.C."/>
            <person name="Kagawa T.F."/>
            <person name="Liu W."/>
            <person name="Song Y."/>
            <person name="Salvetti E."/>
            <person name="Wrobel A."/>
            <person name="Rasinkangas P."/>
            <person name="Parkhill J."/>
            <person name="Rea M.C."/>
            <person name="O'Sullivan O."/>
            <person name="Ritari J."/>
            <person name="Douillard F.P."/>
            <person name="Paul Ross R."/>
            <person name="Yang R."/>
            <person name="Briner A.E."/>
            <person name="Felis G.E."/>
            <person name="de Vos W.M."/>
            <person name="Barrangou R."/>
            <person name="Klaenhammer T.R."/>
            <person name="Caufield P.W."/>
            <person name="Cui Y."/>
            <person name="Zhang H."/>
            <person name="O'Toole P.W."/>
        </authorList>
    </citation>
    <scope>NUCLEOTIDE SEQUENCE [LARGE SCALE GENOMIC DNA]</scope>
    <source>
        <strain evidence="2 3">DSM 19682</strain>
    </source>
</reference>
<dbReference type="CDD" id="cd00093">
    <property type="entry name" value="HTH_XRE"/>
    <property type="match status" value="1"/>
</dbReference>